<reference evidence="2" key="1">
    <citation type="submission" date="2022-03" db="EMBL/GenBank/DDBJ databases">
        <authorList>
            <person name="Tunstrom K."/>
        </authorList>
    </citation>
    <scope>NUCLEOTIDE SEQUENCE</scope>
</reference>
<evidence type="ECO:0000313" key="2">
    <source>
        <dbReference type="EMBL" id="CAH2092421.1"/>
    </source>
</evidence>
<organism evidence="2 3">
    <name type="scientific">Euphydryas editha</name>
    <name type="common">Edith's checkerspot</name>
    <dbReference type="NCBI Taxonomy" id="104508"/>
    <lineage>
        <taxon>Eukaryota</taxon>
        <taxon>Metazoa</taxon>
        <taxon>Ecdysozoa</taxon>
        <taxon>Arthropoda</taxon>
        <taxon>Hexapoda</taxon>
        <taxon>Insecta</taxon>
        <taxon>Pterygota</taxon>
        <taxon>Neoptera</taxon>
        <taxon>Endopterygota</taxon>
        <taxon>Lepidoptera</taxon>
        <taxon>Glossata</taxon>
        <taxon>Ditrysia</taxon>
        <taxon>Papilionoidea</taxon>
        <taxon>Nymphalidae</taxon>
        <taxon>Nymphalinae</taxon>
        <taxon>Euphydryas</taxon>
    </lineage>
</organism>
<evidence type="ECO:0000256" key="1">
    <source>
        <dbReference type="SAM" id="MobiDB-lite"/>
    </source>
</evidence>
<accession>A0AAU9U3A1</accession>
<keyword evidence="3" id="KW-1185">Reference proteome</keyword>
<dbReference type="AlphaFoldDB" id="A0AAU9U3A1"/>
<protein>
    <recommendedName>
        <fullName evidence="4">Reverse transcriptase</fullName>
    </recommendedName>
</protein>
<evidence type="ECO:0008006" key="4">
    <source>
        <dbReference type="Google" id="ProtNLM"/>
    </source>
</evidence>
<sequence length="388" mass="43158">MLGLRVSVSKTEALLFHGPRRGPPRGARIAVQGMEVEVRAQMRYLGLTLDGRWSFGPHFAELAPRLERAAAALGRLLPNVGGPDSLCRRLYVGIVRSMALYGAPIWCDALTARNKALLRRPQRVIAVRAIRGYRTVSWTAATLLASDPPWELQAEVLAEVYRFRSSLRARGQVPSADQTAQIRTQAQRVLIHWWKEDLESPAAGLATVDAIRPHLRRWVRRQHGVLTFRLTQVLTGHGCFGKYLHQIAGREATPACHECGAPMDTARHTLEECAAWGPQRHALMAVIGGDLSLSSVVHCMLGSERCWSAVASFCEEVMGLKEAAEREREADVNADPLRRRRPGEGDAAMRSYTLRTRVGGAPIILPLATRAIERSRCPRALYRRRRPA</sequence>
<feature type="region of interest" description="Disordered" evidence="1">
    <location>
        <begin position="326"/>
        <end position="346"/>
    </location>
</feature>
<proteinExistence type="predicted"/>
<name>A0AAU9U3A1_EUPED</name>
<comment type="caution">
    <text evidence="2">The sequence shown here is derived from an EMBL/GenBank/DDBJ whole genome shotgun (WGS) entry which is preliminary data.</text>
</comment>
<dbReference type="Proteomes" id="UP001153954">
    <property type="component" value="Unassembled WGS sequence"/>
</dbReference>
<evidence type="ECO:0000313" key="3">
    <source>
        <dbReference type="Proteomes" id="UP001153954"/>
    </source>
</evidence>
<dbReference type="EMBL" id="CAKOGL010000011">
    <property type="protein sequence ID" value="CAH2092421.1"/>
    <property type="molecule type" value="Genomic_DNA"/>
</dbReference>
<gene>
    <name evidence="2" type="ORF">EEDITHA_LOCUS8179</name>
</gene>